<dbReference type="InterPro" id="IPR036397">
    <property type="entry name" value="RNaseH_sf"/>
</dbReference>
<sequence length="131" mass="15253">MWGVDILGPFPLAVGQVKFLLVVVDYFTKWVEIEPVATILAERVRRFYWRKIICHFGLPIVIVSNNGTQFTSWSSFTSVEHSQSNSQVKAINKLEEAKERWVEEIHRCFGPTIPHPTQLHKKLLFDLHLEH</sequence>
<evidence type="ECO:0000313" key="3">
    <source>
        <dbReference type="Proteomes" id="UP000257109"/>
    </source>
</evidence>
<protein>
    <recommendedName>
        <fullName evidence="1">Integrase catalytic domain-containing protein</fullName>
    </recommendedName>
</protein>
<keyword evidence="3" id="KW-1185">Reference proteome</keyword>
<dbReference type="Gene3D" id="3.30.420.10">
    <property type="entry name" value="Ribonuclease H-like superfamily/Ribonuclease H"/>
    <property type="match status" value="1"/>
</dbReference>
<reference evidence="2" key="1">
    <citation type="submission" date="2018-05" db="EMBL/GenBank/DDBJ databases">
        <title>Draft genome of Mucuna pruriens seed.</title>
        <authorList>
            <person name="Nnadi N.E."/>
            <person name="Vos R."/>
            <person name="Hasami M.H."/>
            <person name="Devisetty U.K."/>
            <person name="Aguiy J.C."/>
        </authorList>
    </citation>
    <scope>NUCLEOTIDE SEQUENCE [LARGE SCALE GENOMIC DNA]</scope>
    <source>
        <strain evidence="2">JCA_2017</strain>
    </source>
</reference>
<dbReference type="InterPro" id="IPR050951">
    <property type="entry name" value="Retrovirus_Pol_polyprotein"/>
</dbReference>
<dbReference type="EMBL" id="QJKJ01008319">
    <property type="protein sequence ID" value="RDX80123.1"/>
    <property type="molecule type" value="Genomic_DNA"/>
</dbReference>
<feature type="non-terminal residue" evidence="2">
    <location>
        <position position="1"/>
    </location>
</feature>
<dbReference type="GO" id="GO:0015074">
    <property type="term" value="P:DNA integration"/>
    <property type="evidence" value="ECO:0007669"/>
    <property type="project" value="InterPro"/>
</dbReference>
<gene>
    <name evidence="2" type="ORF">CR513_39377</name>
</gene>
<organism evidence="2 3">
    <name type="scientific">Mucuna pruriens</name>
    <name type="common">Velvet bean</name>
    <name type="synonym">Dolichos pruriens</name>
    <dbReference type="NCBI Taxonomy" id="157652"/>
    <lineage>
        <taxon>Eukaryota</taxon>
        <taxon>Viridiplantae</taxon>
        <taxon>Streptophyta</taxon>
        <taxon>Embryophyta</taxon>
        <taxon>Tracheophyta</taxon>
        <taxon>Spermatophyta</taxon>
        <taxon>Magnoliopsida</taxon>
        <taxon>eudicotyledons</taxon>
        <taxon>Gunneridae</taxon>
        <taxon>Pentapetalae</taxon>
        <taxon>rosids</taxon>
        <taxon>fabids</taxon>
        <taxon>Fabales</taxon>
        <taxon>Fabaceae</taxon>
        <taxon>Papilionoideae</taxon>
        <taxon>50 kb inversion clade</taxon>
        <taxon>NPAAA clade</taxon>
        <taxon>indigoferoid/millettioid clade</taxon>
        <taxon>Phaseoleae</taxon>
        <taxon>Mucuna</taxon>
    </lineage>
</organism>
<proteinExistence type="predicted"/>
<dbReference type="PROSITE" id="PS50994">
    <property type="entry name" value="INTEGRASE"/>
    <property type="match status" value="1"/>
</dbReference>
<dbReference type="SUPFAM" id="SSF53098">
    <property type="entry name" value="Ribonuclease H-like"/>
    <property type="match status" value="1"/>
</dbReference>
<name>A0A371FPX8_MUCPR</name>
<dbReference type="AlphaFoldDB" id="A0A371FPX8"/>
<dbReference type="InterPro" id="IPR001584">
    <property type="entry name" value="Integrase_cat-core"/>
</dbReference>
<accession>A0A371FPX8</accession>
<comment type="caution">
    <text evidence="2">The sequence shown here is derived from an EMBL/GenBank/DDBJ whole genome shotgun (WGS) entry which is preliminary data.</text>
</comment>
<evidence type="ECO:0000313" key="2">
    <source>
        <dbReference type="EMBL" id="RDX80123.1"/>
    </source>
</evidence>
<dbReference type="PANTHER" id="PTHR37984:SF5">
    <property type="entry name" value="PROTEIN NYNRIN-LIKE"/>
    <property type="match status" value="1"/>
</dbReference>
<dbReference type="GO" id="GO:0003676">
    <property type="term" value="F:nucleic acid binding"/>
    <property type="evidence" value="ECO:0007669"/>
    <property type="project" value="InterPro"/>
</dbReference>
<evidence type="ECO:0000259" key="1">
    <source>
        <dbReference type="PROSITE" id="PS50994"/>
    </source>
</evidence>
<dbReference type="OrthoDB" id="1433105at2759"/>
<dbReference type="InterPro" id="IPR012337">
    <property type="entry name" value="RNaseH-like_sf"/>
</dbReference>
<dbReference type="PANTHER" id="PTHR37984">
    <property type="entry name" value="PROTEIN CBG26694"/>
    <property type="match status" value="1"/>
</dbReference>
<feature type="domain" description="Integrase catalytic" evidence="1">
    <location>
        <begin position="1"/>
        <end position="131"/>
    </location>
</feature>
<dbReference type="Proteomes" id="UP000257109">
    <property type="component" value="Unassembled WGS sequence"/>
</dbReference>